<dbReference type="RefSeq" id="WP_157289447.1">
    <property type="nucleotide sequence ID" value="NZ_WQRF01000001.1"/>
</dbReference>
<dbReference type="AlphaFoldDB" id="A0A7X3FPS0"/>
<dbReference type="InterPro" id="IPR006528">
    <property type="entry name" value="Phage_head_morphogenesis_dom"/>
</dbReference>
<name>A0A7X3FPS0_9HYPH</name>
<dbReference type="Pfam" id="PF04233">
    <property type="entry name" value="Phage_Mu_F"/>
    <property type="match status" value="1"/>
</dbReference>
<evidence type="ECO:0000313" key="3">
    <source>
        <dbReference type="Proteomes" id="UP000438106"/>
    </source>
</evidence>
<protein>
    <recommendedName>
        <fullName evidence="1">Phage head morphogenesis domain-containing protein</fullName>
    </recommendedName>
</protein>
<keyword evidence="3" id="KW-1185">Reference proteome</keyword>
<comment type="caution">
    <text evidence="2">The sequence shown here is derived from an EMBL/GenBank/DDBJ whole genome shotgun (WGS) entry which is preliminary data.</text>
</comment>
<dbReference type="EMBL" id="WQRF01000001">
    <property type="protein sequence ID" value="MVS98529.1"/>
    <property type="molecule type" value="Genomic_DNA"/>
</dbReference>
<dbReference type="Proteomes" id="UP000438106">
    <property type="component" value="Unassembled WGS sequence"/>
</dbReference>
<accession>A0A7X3FPS0</accession>
<reference evidence="2 3" key="1">
    <citation type="submission" date="2019-12" db="EMBL/GenBank/DDBJ databases">
        <title>Devosia maris sp. nov., isolated from the deep seawater.</title>
        <authorList>
            <person name="Liu Y."/>
        </authorList>
    </citation>
    <scope>NUCLEOTIDE SEQUENCE [LARGE SCALE GENOMIC DNA]</scope>
    <source>
        <strain evidence="2 3">L53-10-65</strain>
    </source>
</reference>
<sequence>MGKLSATLQSGRKALARIAERRAFESYIRRGRVPAALAAFSEAASDERKFLALCAGLSTKALSNGKATTHYTWRTVGDDKVRDAHAALAGQVFSWSSPPATGHPGTEHNCRCWAEPYFGDPAVPDSLLALTRNRRVVTDPAQSIASIETLARPDGSIAASTIGTVDGTGISAVFQGSSVSHLVSFPDGASYQSLRLGEAREVTVRQDGETRLQVAWLRRALAPNLRPPLPAPLLLPARDPGDPAGPTLVEVTAAPWATMLRGALERYNAAVAAPDAMGVGEGDRSVVAFKIWTGGNNEEVVSLHQETLTQEQVAEVCEFLPDVQAQTNEAATENQPQRATMTPTEWGNLVHWAIYKRINGLKTSFPTAFANVFPEISIDGRRLEIDDPRGPKYGQAGTSRLDVLEKVSATTYCVYDVKTGRSGLTLNRIKEILEKLPVGVLVYIMEVRPFE</sequence>
<gene>
    <name evidence="2" type="ORF">GO014_05795</name>
</gene>
<proteinExistence type="predicted"/>
<evidence type="ECO:0000259" key="1">
    <source>
        <dbReference type="Pfam" id="PF04233"/>
    </source>
</evidence>
<evidence type="ECO:0000313" key="2">
    <source>
        <dbReference type="EMBL" id="MVS98529.1"/>
    </source>
</evidence>
<feature type="domain" description="Phage head morphogenesis" evidence="1">
    <location>
        <begin position="44"/>
        <end position="113"/>
    </location>
</feature>
<organism evidence="2 3">
    <name type="scientific">Devosia marina</name>
    <dbReference type="NCBI Taxonomy" id="2683198"/>
    <lineage>
        <taxon>Bacteria</taxon>
        <taxon>Pseudomonadati</taxon>
        <taxon>Pseudomonadota</taxon>
        <taxon>Alphaproteobacteria</taxon>
        <taxon>Hyphomicrobiales</taxon>
        <taxon>Devosiaceae</taxon>
        <taxon>Devosia</taxon>
    </lineage>
</organism>